<gene>
    <name evidence="3" type="ORF">GCM10023183_09110</name>
</gene>
<dbReference type="SUPFAM" id="SSF47413">
    <property type="entry name" value="lambda repressor-like DNA-binding domains"/>
    <property type="match status" value="1"/>
</dbReference>
<feature type="domain" description="HTH cro/C1-type" evidence="2">
    <location>
        <begin position="8"/>
        <end position="62"/>
    </location>
</feature>
<dbReference type="RefSeq" id="WP_345162781.1">
    <property type="nucleotide sequence ID" value="NZ_BAABGX010000001.1"/>
</dbReference>
<dbReference type="Proteomes" id="UP001501844">
    <property type="component" value="Unassembled WGS sequence"/>
</dbReference>
<keyword evidence="4" id="KW-1185">Reference proteome</keyword>
<keyword evidence="1" id="KW-0238">DNA-binding</keyword>
<dbReference type="PANTHER" id="PTHR46558:SF4">
    <property type="entry name" value="DNA-BIDING PHAGE PROTEIN"/>
    <property type="match status" value="1"/>
</dbReference>
<dbReference type="SMART" id="SM00530">
    <property type="entry name" value="HTH_XRE"/>
    <property type="match status" value="1"/>
</dbReference>
<dbReference type="CDD" id="cd00093">
    <property type="entry name" value="HTH_XRE"/>
    <property type="match status" value="1"/>
</dbReference>
<evidence type="ECO:0000313" key="3">
    <source>
        <dbReference type="EMBL" id="GAA4299633.1"/>
    </source>
</evidence>
<evidence type="ECO:0000313" key="4">
    <source>
        <dbReference type="Proteomes" id="UP001501844"/>
    </source>
</evidence>
<dbReference type="EMBL" id="BAABGX010000001">
    <property type="protein sequence ID" value="GAA4299633.1"/>
    <property type="molecule type" value="Genomic_DNA"/>
</dbReference>
<sequence length="166" mass="18589">MRTLIDNIIYLRRKNGLTQEQLGKKLGLKRSLIGAYEEGRATPKIPTLVAVAKLFGIMVDELLIPDLAAKKYRLAKGVYRSVFWRGNPYHCIKTNYGPWAKSIELEITRDGVSGETIFLNADTARALANDLLQYANGNTDLLKAHRDFWQSIDPNLPLNTKGGLTS</sequence>
<dbReference type="PROSITE" id="PS50943">
    <property type="entry name" value="HTH_CROC1"/>
    <property type="match status" value="1"/>
</dbReference>
<dbReference type="InterPro" id="IPR001387">
    <property type="entry name" value="Cro/C1-type_HTH"/>
</dbReference>
<dbReference type="PANTHER" id="PTHR46558">
    <property type="entry name" value="TRACRIPTIONAL REGULATORY PROTEIN-RELATED-RELATED"/>
    <property type="match status" value="1"/>
</dbReference>
<protein>
    <recommendedName>
        <fullName evidence="2">HTH cro/C1-type domain-containing protein</fullName>
    </recommendedName>
</protein>
<name>A0ABP8FBM1_9BACT</name>
<dbReference type="Gene3D" id="1.10.260.40">
    <property type="entry name" value="lambda repressor-like DNA-binding domains"/>
    <property type="match status" value="1"/>
</dbReference>
<comment type="caution">
    <text evidence="3">The sequence shown here is derived from an EMBL/GenBank/DDBJ whole genome shotgun (WGS) entry which is preliminary data.</text>
</comment>
<reference evidence="4" key="1">
    <citation type="journal article" date="2019" name="Int. J. Syst. Evol. Microbiol.">
        <title>The Global Catalogue of Microorganisms (GCM) 10K type strain sequencing project: providing services to taxonomists for standard genome sequencing and annotation.</title>
        <authorList>
            <consortium name="The Broad Institute Genomics Platform"/>
            <consortium name="The Broad Institute Genome Sequencing Center for Infectious Disease"/>
            <person name="Wu L."/>
            <person name="Ma J."/>
        </authorList>
    </citation>
    <scope>NUCLEOTIDE SEQUENCE [LARGE SCALE GENOMIC DNA]</scope>
    <source>
        <strain evidence="4">JCM 17917</strain>
    </source>
</reference>
<evidence type="ECO:0000259" key="2">
    <source>
        <dbReference type="PROSITE" id="PS50943"/>
    </source>
</evidence>
<accession>A0ABP8FBM1</accession>
<dbReference type="InterPro" id="IPR010982">
    <property type="entry name" value="Lambda_DNA-bd_dom_sf"/>
</dbReference>
<organism evidence="3 4">
    <name type="scientific">Nibribacter koreensis</name>
    <dbReference type="NCBI Taxonomy" id="1084519"/>
    <lineage>
        <taxon>Bacteria</taxon>
        <taxon>Pseudomonadati</taxon>
        <taxon>Bacteroidota</taxon>
        <taxon>Cytophagia</taxon>
        <taxon>Cytophagales</taxon>
        <taxon>Hymenobacteraceae</taxon>
        <taxon>Nibribacter</taxon>
    </lineage>
</organism>
<proteinExistence type="predicted"/>
<dbReference type="Pfam" id="PF01381">
    <property type="entry name" value="HTH_3"/>
    <property type="match status" value="1"/>
</dbReference>
<evidence type="ECO:0000256" key="1">
    <source>
        <dbReference type="ARBA" id="ARBA00023125"/>
    </source>
</evidence>